<proteinExistence type="predicted"/>
<dbReference type="EMBL" id="QGMY01000010">
    <property type="protein sequence ID" value="PWR70701.1"/>
    <property type="molecule type" value="Genomic_DNA"/>
</dbReference>
<feature type="domain" description="Glycosyl transferase family 1" evidence="1">
    <location>
        <begin position="178"/>
        <end position="325"/>
    </location>
</feature>
<evidence type="ECO:0000259" key="1">
    <source>
        <dbReference type="Pfam" id="PF00534"/>
    </source>
</evidence>
<dbReference type="Pfam" id="PF00534">
    <property type="entry name" value="Glycos_transf_1"/>
    <property type="match status" value="1"/>
</dbReference>
<dbReference type="SUPFAM" id="SSF53756">
    <property type="entry name" value="UDP-Glycosyltransferase/glycogen phosphorylase"/>
    <property type="match status" value="1"/>
</dbReference>
<dbReference type="GO" id="GO:0016757">
    <property type="term" value="F:glycosyltransferase activity"/>
    <property type="evidence" value="ECO:0007669"/>
    <property type="project" value="InterPro"/>
</dbReference>
<dbReference type="OrthoDB" id="17979at2157"/>
<evidence type="ECO:0000313" key="2">
    <source>
        <dbReference type="EMBL" id="PWR70701.1"/>
    </source>
</evidence>
<reference evidence="2 3" key="1">
    <citation type="submission" date="2018-05" db="EMBL/GenBank/DDBJ databases">
        <title>Draft genome of Methanospirillum lacunae Ki8-1.</title>
        <authorList>
            <person name="Dueholm M.S."/>
            <person name="Nielsen P.H."/>
            <person name="Bakmann L.F."/>
            <person name="Otzen D.E."/>
        </authorList>
    </citation>
    <scope>NUCLEOTIDE SEQUENCE [LARGE SCALE GENOMIC DNA]</scope>
    <source>
        <strain evidence="2 3">Ki8-1</strain>
    </source>
</reference>
<dbReference type="RefSeq" id="WP_109969573.1">
    <property type="nucleotide sequence ID" value="NZ_QGMY01000010.1"/>
</dbReference>
<accession>A0A2V2N5B4</accession>
<evidence type="ECO:0000313" key="3">
    <source>
        <dbReference type="Proteomes" id="UP000245657"/>
    </source>
</evidence>
<protein>
    <recommendedName>
        <fullName evidence="1">Glycosyl transferase family 1 domain-containing protein</fullName>
    </recommendedName>
</protein>
<keyword evidence="3" id="KW-1185">Reference proteome</keyword>
<sequence>MYKILHIVPHMGGGVGRVLRNFIGSSHEQEDFFHQLICLDYANNDTKEWSKKFGIELFENGITDYQLLESKIKETDIVHIHFWNHPLLYRFLSIDSFPQFRAVIWSHVNGHHPPNIFTDQVLLYPDFFVISTEYSLSSDAIKRQTVEWREKNLKLVFETAGYEHVEGVHHLDHSFFNIGYIGTVSYSKMHRDFLEICYSIQIPDKKFIVCGGDDHNHLQKEADDKGYLNIFDFTGPLKNIKPILSKLDVFGYPLCKENYGTGEQVLIEAMACGVVPVVLDNGPERFIVEQYKSGIVASTIEEYQKAIEFLYYNPNIRQKMAEYAIDQVIHKMSIKKTRNRWHKIYRELLKIPQKNHVLKDSNNNPINHPNMGCKLFLLSLGETKISHLYSNLLSLPNNRDIHTLGITESMSPIFCSPSKGSVFHYFSFFPDDMQLKTLCDLTNSICKGKNNL</sequence>
<dbReference type="Gene3D" id="3.40.50.2000">
    <property type="entry name" value="Glycogen Phosphorylase B"/>
    <property type="match status" value="2"/>
</dbReference>
<dbReference type="AlphaFoldDB" id="A0A2V2N5B4"/>
<dbReference type="InterPro" id="IPR001296">
    <property type="entry name" value="Glyco_trans_1"/>
</dbReference>
<name>A0A2V2N5B4_9EURY</name>
<gene>
    <name evidence="2" type="ORF">DK846_13910</name>
</gene>
<dbReference type="PANTHER" id="PTHR12526">
    <property type="entry name" value="GLYCOSYLTRANSFERASE"/>
    <property type="match status" value="1"/>
</dbReference>
<dbReference type="Proteomes" id="UP000245657">
    <property type="component" value="Unassembled WGS sequence"/>
</dbReference>
<organism evidence="2 3">
    <name type="scientific">Methanospirillum lacunae</name>
    <dbReference type="NCBI Taxonomy" id="668570"/>
    <lineage>
        <taxon>Archaea</taxon>
        <taxon>Methanobacteriati</taxon>
        <taxon>Methanobacteriota</taxon>
        <taxon>Stenosarchaea group</taxon>
        <taxon>Methanomicrobia</taxon>
        <taxon>Methanomicrobiales</taxon>
        <taxon>Methanospirillaceae</taxon>
        <taxon>Methanospirillum</taxon>
    </lineage>
</organism>
<dbReference type="CDD" id="cd03801">
    <property type="entry name" value="GT4_PimA-like"/>
    <property type="match status" value="1"/>
</dbReference>
<comment type="caution">
    <text evidence="2">The sequence shown here is derived from an EMBL/GenBank/DDBJ whole genome shotgun (WGS) entry which is preliminary data.</text>
</comment>